<gene>
    <name evidence="6" type="ORF">TsocGM_21245</name>
</gene>
<dbReference type="Gene3D" id="1.10.10.60">
    <property type="entry name" value="Homeodomain-like"/>
    <property type="match status" value="2"/>
</dbReference>
<feature type="compositionally biased region" description="Gly residues" evidence="4">
    <location>
        <begin position="379"/>
        <end position="394"/>
    </location>
</feature>
<dbReference type="InterPro" id="IPR050204">
    <property type="entry name" value="AraC_XylS_family_regulators"/>
</dbReference>
<evidence type="ECO:0000313" key="7">
    <source>
        <dbReference type="Proteomes" id="UP000280296"/>
    </source>
</evidence>
<dbReference type="PANTHER" id="PTHR46796">
    <property type="entry name" value="HTH-TYPE TRANSCRIPTIONAL ACTIVATOR RHAS-RELATED"/>
    <property type="match status" value="1"/>
</dbReference>
<keyword evidence="1" id="KW-0805">Transcription regulation</keyword>
<dbReference type="EMBL" id="RYZH01000054">
    <property type="protein sequence ID" value="RUL83950.1"/>
    <property type="molecule type" value="Genomic_DNA"/>
</dbReference>
<dbReference type="InterPro" id="IPR009057">
    <property type="entry name" value="Homeodomain-like_sf"/>
</dbReference>
<comment type="caution">
    <text evidence="6">The sequence shown here is derived from an EMBL/GenBank/DDBJ whole genome shotgun (WGS) entry which is preliminary data.</text>
</comment>
<dbReference type="GO" id="GO:0043565">
    <property type="term" value="F:sequence-specific DNA binding"/>
    <property type="evidence" value="ECO:0007669"/>
    <property type="project" value="InterPro"/>
</dbReference>
<dbReference type="PROSITE" id="PS00041">
    <property type="entry name" value="HTH_ARAC_FAMILY_1"/>
    <property type="match status" value="1"/>
</dbReference>
<evidence type="ECO:0000313" key="6">
    <source>
        <dbReference type="EMBL" id="RUL83950.1"/>
    </source>
</evidence>
<reference evidence="6 7" key="1">
    <citation type="submission" date="2018-12" db="EMBL/GenBank/DDBJ databases">
        <authorList>
            <person name="Toschakov S.V."/>
        </authorList>
    </citation>
    <scope>NUCLEOTIDE SEQUENCE [LARGE SCALE GENOMIC DNA]</scope>
    <source>
        <strain evidence="6 7">GM2012</strain>
    </source>
</reference>
<dbReference type="SMART" id="SM00342">
    <property type="entry name" value="HTH_ARAC"/>
    <property type="match status" value="1"/>
</dbReference>
<protein>
    <submittedName>
        <fullName evidence="6">AraC family transcriptional regulator</fullName>
    </submittedName>
</protein>
<keyword evidence="2" id="KW-0238">DNA-binding</keyword>
<dbReference type="InterPro" id="IPR018062">
    <property type="entry name" value="HTH_AraC-typ_CS"/>
</dbReference>
<keyword evidence="3" id="KW-0804">Transcription</keyword>
<dbReference type="GO" id="GO:0003700">
    <property type="term" value="F:DNA-binding transcription factor activity"/>
    <property type="evidence" value="ECO:0007669"/>
    <property type="project" value="InterPro"/>
</dbReference>
<proteinExistence type="predicted"/>
<organism evidence="6 7">
    <name type="scientific">Tautonia sociabilis</name>
    <dbReference type="NCBI Taxonomy" id="2080755"/>
    <lineage>
        <taxon>Bacteria</taxon>
        <taxon>Pseudomonadati</taxon>
        <taxon>Planctomycetota</taxon>
        <taxon>Planctomycetia</taxon>
        <taxon>Isosphaerales</taxon>
        <taxon>Isosphaeraceae</taxon>
        <taxon>Tautonia</taxon>
    </lineage>
</organism>
<feature type="compositionally biased region" description="Basic and acidic residues" evidence="4">
    <location>
        <begin position="36"/>
        <end position="45"/>
    </location>
</feature>
<feature type="domain" description="HTH araC/xylS-type" evidence="5">
    <location>
        <begin position="277"/>
        <end position="375"/>
    </location>
</feature>
<evidence type="ECO:0000256" key="3">
    <source>
        <dbReference type="ARBA" id="ARBA00023163"/>
    </source>
</evidence>
<feature type="region of interest" description="Disordered" evidence="4">
    <location>
        <begin position="1"/>
        <end position="72"/>
    </location>
</feature>
<evidence type="ECO:0000256" key="1">
    <source>
        <dbReference type="ARBA" id="ARBA00023015"/>
    </source>
</evidence>
<name>A0A432MEL5_9BACT</name>
<sequence length="394" mass="43162">MVEPGCAGLYDRPGVRDGSGLAATSRPAIAGGVPPRRPERGDAGKNRSASDWCGPSRRAEDRRRWDSIGDFGRSEPMIGEQAAFEPQEAAMRWSGADRVKLIASSAVGVGEVGHGIILEGWLPEFRWDDPDSSALSFVLGGRSSVEWIRGGRTCRFVAAPGGFTIAPPGQEDRFRLDRPLRSLILTFGMARLRDLAEEEELLEGETLEILPAAQQRMPELVGLGQAFAGLLRAPRRGSRLYAETLWTQMALQILWNYSTLPRPGSTPVERLSDARLRRVVDFLESSLSEEISLANLADLAGLSPNYFLACFKRATGQTPHRFLTERRVARACELLHNPQLPIAMVALLVGYSSQSHLTTVFRRHMKTTPATYRSRILGGRPGEPAGDGGPPDRP</sequence>
<evidence type="ECO:0000256" key="2">
    <source>
        <dbReference type="ARBA" id="ARBA00023125"/>
    </source>
</evidence>
<dbReference type="InterPro" id="IPR018060">
    <property type="entry name" value="HTH_AraC"/>
</dbReference>
<dbReference type="AlphaFoldDB" id="A0A432MEL5"/>
<accession>A0A432MEL5</accession>
<feature type="compositionally biased region" description="Basic and acidic residues" evidence="4">
    <location>
        <begin position="57"/>
        <end position="67"/>
    </location>
</feature>
<feature type="region of interest" description="Disordered" evidence="4">
    <location>
        <begin position="374"/>
        <end position="394"/>
    </location>
</feature>
<keyword evidence="7" id="KW-1185">Reference proteome</keyword>
<dbReference type="PROSITE" id="PS01124">
    <property type="entry name" value="HTH_ARAC_FAMILY_2"/>
    <property type="match status" value="1"/>
</dbReference>
<evidence type="ECO:0000256" key="4">
    <source>
        <dbReference type="SAM" id="MobiDB-lite"/>
    </source>
</evidence>
<dbReference type="Pfam" id="PF12833">
    <property type="entry name" value="HTH_18"/>
    <property type="match status" value="1"/>
</dbReference>
<dbReference type="PANTHER" id="PTHR46796:SF6">
    <property type="entry name" value="ARAC SUBFAMILY"/>
    <property type="match status" value="1"/>
</dbReference>
<evidence type="ECO:0000259" key="5">
    <source>
        <dbReference type="PROSITE" id="PS01124"/>
    </source>
</evidence>
<reference evidence="6 7" key="2">
    <citation type="submission" date="2019-01" db="EMBL/GenBank/DDBJ databases">
        <title>Tautonia sociabilis, a novel thermotolerant planctomycete of Isosphaeraceae family, isolated from a 4000 m deep subterranean habitat.</title>
        <authorList>
            <person name="Kovaleva O.L."/>
            <person name="Elcheninov A.G."/>
            <person name="Van Heerden E."/>
            <person name="Toshchakov S.V."/>
            <person name="Novikov A."/>
            <person name="Bonch-Osmolovskaya E.A."/>
            <person name="Kublanov I.V."/>
        </authorList>
    </citation>
    <scope>NUCLEOTIDE SEQUENCE [LARGE SCALE GENOMIC DNA]</scope>
    <source>
        <strain evidence="6 7">GM2012</strain>
    </source>
</reference>
<dbReference type="Proteomes" id="UP000280296">
    <property type="component" value="Unassembled WGS sequence"/>
</dbReference>
<dbReference type="SUPFAM" id="SSF46689">
    <property type="entry name" value="Homeodomain-like"/>
    <property type="match status" value="2"/>
</dbReference>